<comment type="caution">
    <text evidence="2">The sequence shown here is derived from an EMBL/GenBank/DDBJ whole genome shotgun (WGS) entry which is preliminary data.</text>
</comment>
<protein>
    <submittedName>
        <fullName evidence="2">Uncharacterized protein</fullName>
    </submittedName>
</protein>
<feature type="signal peptide" evidence="1">
    <location>
        <begin position="1"/>
        <end position="19"/>
    </location>
</feature>
<evidence type="ECO:0000313" key="3">
    <source>
        <dbReference type="Proteomes" id="UP000604046"/>
    </source>
</evidence>
<dbReference type="EMBL" id="CAJNDS010001813">
    <property type="protein sequence ID" value="CAE7281811.1"/>
    <property type="molecule type" value="Genomic_DNA"/>
</dbReference>
<dbReference type="AlphaFoldDB" id="A0A812MWK6"/>
<proteinExistence type="predicted"/>
<sequence length="467" mass="51908">MLAVSVLQLNLVSFLHVRSLEEDPRWHLSEECRCSVWRVTSLCVEAAYAQAATDFARRANRLSLASTAIPEACADISEEEDDFLEMYDAVGSADTYAQACQCEDGHRHALVPLDEQHCAEQARPSLAQLFPGCMPRLMPFLGVSDLPAFRIACREVSPTQVLLNQLLVRVENATFETFVAMILWEGHQIVPGDFRARDRCAGLRILMHHLPQWWQLDPAPLVPLLQSLQHDCFADGKAPKEVGFVRLVALNFAKFIFAMESVPKSLRHFLAKGSLAFLKHGDLEDVLWACEGLALCRANLGRFGASVTEALWEITQGNYGPRHRDMAQKALHRVQATMQLDGPQILPPNDHAVLMNRSEYTTIPEAYHAARVVTPPRVSWTPHSPFTSTINCMLQPAAWPTSGAALASTRTGPRWMAQMSAPSATIPVWISRTVTRPVVVAAQPVAMVAAHPVAVQRIAWLRPRRIL</sequence>
<feature type="chain" id="PRO_5032518950" evidence="1">
    <location>
        <begin position="20"/>
        <end position="467"/>
    </location>
</feature>
<organism evidence="2 3">
    <name type="scientific">Symbiodinium natans</name>
    <dbReference type="NCBI Taxonomy" id="878477"/>
    <lineage>
        <taxon>Eukaryota</taxon>
        <taxon>Sar</taxon>
        <taxon>Alveolata</taxon>
        <taxon>Dinophyceae</taxon>
        <taxon>Suessiales</taxon>
        <taxon>Symbiodiniaceae</taxon>
        <taxon>Symbiodinium</taxon>
    </lineage>
</organism>
<dbReference type="Proteomes" id="UP000604046">
    <property type="component" value="Unassembled WGS sequence"/>
</dbReference>
<evidence type="ECO:0000256" key="1">
    <source>
        <dbReference type="SAM" id="SignalP"/>
    </source>
</evidence>
<gene>
    <name evidence="2" type="ORF">SNAT2548_LOCUS14938</name>
</gene>
<accession>A0A812MWK6</accession>
<keyword evidence="3" id="KW-1185">Reference proteome</keyword>
<evidence type="ECO:0000313" key="2">
    <source>
        <dbReference type="EMBL" id="CAE7281811.1"/>
    </source>
</evidence>
<keyword evidence="1" id="KW-0732">Signal</keyword>
<reference evidence="2" key="1">
    <citation type="submission" date="2021-02" db="EMBL/GenBank/DDBJ databases">
        <authorList>
            <person name="Dougan E. K."/>
            <person name="Rhodes N."/>
            <person name="Thang M."/>
            <person name="Chan C."/>
        </authorList>
    </citation>
    <scope>NUCLEOTIDE SEQUENCE</scope>
</reference>
<name>A0A812MWK6_9DINO</name>